<keyword evidence="4" id="KW-1185">Reference proteome</keyword>
<feature type="domain" description="NAD(P)-binding" evidence="2">
    <location>
        <begin position="29"/>
        <end position="115"/>
    </location>
</feature>
<evidence type="ECO:0000256" key="1">
    <source>
        <dbReference type="SAM" id="MobiDB-lite"/>
    </source>
</evidence>
<feature type="region of interest" description="Disordered" evidence="1">
    <location>
        <begin position="1"/>
        <end position="28"/>
    </location>
</feature>
<gene>
    <name evidence="3" type="ORF">GCM10022223_67410</name>
</gene>
<dbReference type="SUPFAM" id="SSF51735">
    <property type="entry name" value="NAD(P)-binding Rossmann-fold domains"/>
    <property type="match status" value="1"/>
</dbReference>
<protein>
    <recommendedName>
        <fullName evidence="2">NAD(P)-binding domain-containing protein</fullName>
    </recommendedName>
</protein>
<evidence type="ECO:0000313" key="3">
    <source>
        <dbReference type="EMBL" id="GAA3638914.1"/>
    </source>
</evidence>
<dbReference type="Gene3D" id="3.40.50.720">
    <property type="entry name" value="NAD(P)-binding Rossmann-like Domain"/>
    <property type="match status" value="1"/>
</dbReference>
<dbReference type="Proteomes" id="UP001501074">
    <property type="component" value="Unassembled WGS sequence"/>
</dbReference>
<reference evidence="4" key="1">
    <citation type="journal article" date="2019" name="Int. J. Syst. Evol. Microbiol.">
        <title>The Global Catalogue of Microorganisms (GCM) 10K type strain sequencing project: providing services to taxonomists for standard genome sequencing and annotation.</title>
        <authorList>
            <consortium name="The Broad Institute Genomics Platform"/>
            <consortium name="The Broad Institute Genome Sequencing Center for Infectious Disease"/>
            <person name="Wu L."/>
            <person name="Ma J."/>
        </authorList>
    </citation>
    <scope>NUCLEOTIDE SEQUENCE [LARGE SCALE GENOMIC DNA]</scope>
    <source>
        <strain evidence="4">JCM 16902</strain>
    </source>
</reference>
<sequence length="133" mass="13477">MVADHRRRPWNSPSSAPPEEPAGSRPDLAVAAGHEVTAVVRDPGKLTAVRKAVRVDLSGPAPELEAAVTSVDAVLSGPGPRTRADAGVVSRGPRVVVAALQAAGAQRPVVVSAADRPLRHPGPPVPAAPARPG</sequence>
<dbReference type="InterPro" id="IPR036291">
    <property type="entry name" value="NAD(P)-bd_dom_sf"/>
</dbReference>
<evidence type="ECO:0000259" key="2">
    <source>
        <dbReference type="Pfam" id="PF13460"/>
    </source>
</evidence>
<organism evidence="3 4">
    <name type="scientific">Kineosporia mesophila</name>
    <dbReference type="NCBI Taxonomy" id="566012"/>
    <lineage>
        <taxon>Bacteria</taxon>
        <taxon>Bacillati</taxon>
        <taxon>Actinomycetota</taxon>
        <taxon>Actinomycetes</taxon>
        <taxon>Kineosporiales</taxon>
        <taxon>Kineosporiaceae</taxon>
        <taxon>Kineosporia</taxon>
    </lineage>
</organism>
<dbReference type="Pfam" id="PF13460">
    <property type="entry name" value="NAD_binding_10"/>
    <property type="match status" value="1"/>
</dbReference>
<dbReference type="EMBL" id="BAAAZO010000013">
    <property type="protein sequence ID" value="GAA3638914.1"/>
    <property type="molecule type" value="Genomic_DNA"/>
</dbReference>
<proteinExistence type="predicted"/>
<evidence type="ECO:0000313" key="4">
    <source>
        <dbReference type="Proteomes" id="UP001501074"/>
    </source>
</evidence>
<dbReference type="InterPro" id="IPR016040">
    <property type="entry name" value="NAD(P)-bd_dom"/>
</dbReference>
<accession>A0ABP7AS11</accession>
<name>A0ABP7AS11_9ACTN</name>
<comment type="caution">
    <text evidence="3">The sequence shown here is derived from an EMBL/GenBank/DDBJ whole genome shotgun (WGS) entry which is preliminary data.</text>
</comment>